<keyword evidence="4" id="KW-1185">Reference proteome</keyword>
<keyword evidence="3" id="KW-0540">Nuclease</keyword>
<accession>A0A7S8CEI5</accession>
<dbReference type="PANTHER" id="PTHR30015">
    <property type="entry name" value="MRR RESTRICTION SYSTEM PROTEIN"/>
    <property type="match status" value="1"/>
</dbReference>
<dbReference type="InterPro" id="IPR011856">
    <property type="entry name" value="tRNA_endonuc-like_dom_sf"/>
</dbReference>
<evidence type="ECO:0000256" key="1">
    <source>
        <dbReference type="SAM" id="Phobius"/>
    </source>
</evidence>
<keyword evidence="1" id="KW-1133">Transmembrane helix</keyword>
<dbReference type="InterPro" id="IPR052906">
    <property type="entry name" value="Type_IV_Methyl-Rstrct_Enzyme"/>
</dbReference>
<name>A0A7S8CEI5_9BACI</name>
<evidence type="ECO:0000313" key="3">
    <source>
        <dbReference type="EMBL" id="QPC48449.1"/>
    </source>
</evidence>
<dbReference type="AlphaFoldDB" id="A0A7S8CEI5"/>
<dbReference type="GO" id="GO:0009307">
    <property type="term" value="P:DNA restriction-modification system"/>
    <property type="evidence" value="ECO:0007669"/>
    <property type="project" value="InterPro"/>
</dbReference>
<dbReference type="InterPro" id="IPR011335">
    <property type="entry name" value="Restrct_endonuc-II-like"/>
</dbReference>
<dbReference type="InterPro" id="IPR007560">
    <property type="entry name" value="Restrct_endonuc_IV_Mrr"/>
</dbReference>
<evidence type="ECO:0000313" key="4">
    <source>
        <dbReference type="Proteomes" id="UP000593626"/>
    </source>
</evidence>
<keyword evidence="3" id="KW-0255">Endonuclease</keyword>
<reference evidence="3 4" key="1">
    <citation type="submission" date="2019-07" db="EMBL/GenBank/DDBJ databases">
        <title>Genome sequence of 2 isolates from Red Sea Mangroves.</title>
        <authorList>
            <person name="Sefrji F."/>
            <person name="Michoud G."/>
            <person name="Merlino G."/>
            <person name="Daffonchio D."/>
        </authorList>
    </citation>
    <scope>NUCLEOTIDE SEQUENCE [LARGE SCALE GENOMIC DNA]</scope>
    <source>
        <strain evidence="3 4">R1DC41</strain>
    </source>
</reference>
<protein>
    <submittedName>
        <fullName evidence="3">Restriction endonuclease</fullName>
    </submittedName>
</protein>
<feature type="transmembrane region" description="Helical" evidence="1">
    <location>
        <begin position="6"/>
        <end position="26"/>
    </location>
</feature>
<dbReference type="EMBL" id="CP049742">
    <property type="protein sequence ID" value="QPC48449.1"/>
    <property type="molecule type" value="Genomic_DNA"/>
</dbReference>
<dbReference type="GO" id="GO:0015666">
    <property type="term" value="F:restriction endodeoxyribonuclease activity"/>
    <property type="evidence" value="ECO:0007669"/>
    <property type="project" value="TreeGrafter"/>
</dbReference>
<proteinExistence type="predicted"/>
<dbReference type="GO" id="GO:0003677">
    <property type="term" value="F:DNA binding"/>
    <property type="evidence" value="ECO:0007669"/>
    <property type="project" value="InterPro"/>
</dbReference>
<dbReference type="Gene3D" id="3.40.1350.10">
    <property type="match status" value="1"/>
</dbReference>
<keyword evidence="3" id="KW-0378">Hydrolase</keyword>
<keyword evidence="1" id="KW-0472">Membrane</keyword>
<dbReference type="PANTHER" id="PTHR30015:SF6">
    <property type="entry name" value="SLL1429 PROTEIN"/>
    <property type="match status" value="1"/>
</dbReference>
<gene>
    <name evidence="3" type="ORF">G8O30_12045</name>
</gene>
<organism evidence="3 4">
    <name type="scientific">Mangrovibacillus cuniculi</name>
    <dbReference type="NCBI Taxonomy" id="2593652"/>
    <lineage>
        <taxon>Bacteria</taxon>
        <taxon>Bacillati</taxon>
        <taxon>Bacillota</taxon>
        <taxon>Bacilli</taxon>
        <taxon>Bacillales</taxon>
        <taxon>Bacillaceae</taxon>
        <taxon>Mangrovibacillus</taxon>
    </lineage>
</organism>
<feature type="domain" description="Restriction endonuclease type IV Mrr" evidence="2">
    <location>
        <begin position="42"/>
        <end position="151"/>
    </location>
</feature>
<sequence>MLTADPLLTIGIIVFIGVFLIFAFIVNTLRELELRKSGIVEVDKMSGRKFEEYLHALLKAKGYNVQLTPVSGDYGADLVITAKAKKIVVQAKRYKKNVGVKAIQEVASAKCYYKADECWVITNSFFTEQAKKLANSNQVRLVDRKELMDWMLQENKGDRGIGRTTG</sequence>
<dbReference type="Pfam" id="PF04471">
    <property type="entry name" value="Mrr_cat"/>
    <property type="match status" value="1"/>
</dbReference>
<dbReference type="Proteomes" id="UP000593626">
    <property type="component" value="Chromosome"/>
</dbReference>
<dbReference type="SUPFAM" id="SSF52980">
    <property type="entry name" value="Restriction endonuclease-like"/>
    <property type="match status" value="1"/>
</dbReference>
<keyword evidence="1" id="KW-0812">Transmembrane</keyword>
<dbReference type="KEGG" id="mcui:G8O30_12045"/>
<evidence type="ECO:0000259" key="2">
    <source>
        <dbReference type="Pfam" id="PF04471"/>
    </source>
</evidence>